<dbReference type="InterPro" id="IPR013693">
    <property type="entry name" value="SpoIID/LytB_N"/>
</dbReference>
<dbReference type="NCBIfam" id="TIGR02669">
    <property type="entry name" value="SpoIID_LytB"/>
    <property type="match status" value="1"/>
</dbReference>
<proteinExistence type="predicted"/>
<dbReference type="Pfam" id="PF08486">
    <property type="entry name" value="SpoIID"/>
    <property type="match status" value="1"/>
</dbReference>
<dbReference type="InterPro" id="IPR013486">
    <property type="entry name" value="SpoIID/LytB"/>
</dbReference>
<dbReference type="AlphaFoldDB" id="A0A8H2R150"/>
<dbReference type="Proteomes" id="UP000377798">
    <property type="component" value="Unassembled WGS sequence"/>
</dbReference>
<keyword evidence="3" id="KW-1185">Reference proteome</keyword>
<feature type="domain" description="Sporulation stage II protein D amidase enhancer LytB N-terminal" evidence="1">
    <location>
        <begin position="106"/>
        <end position="193"/>
    </location>
</feature>
<dbReference type="EMBL" id="CAACYI010000001">
    <property type="protein sequence ID" value="VFB16318.1"/>
    <property type="molecule type" value="Genomic_DNA"/>
</dbReference>
<gene>
    <name evidence="2" type="ORF">NCTC13150_00840</name>
</gene>
<dbReference type="InterPro" id="IPR051922">
    <property type="entry name" value="Bact_Sporulation_Assoc"/>
</dbReference>
<comment type="caution">
    <text evidence="2">The sequence shown here is derived from an EMBL/GenBank/DDBJ whole genome shotgun (WGS) entry which is preliminary data.</text>
</comment>
<protein>
    <submittedName>
        <fullName evidence="2">H-34</fullName>
    </submittedName>
</protein>
<dbReference type="RefSeq" id="WP_131748911.1">
    <property type="nucleotide sequence ID" value="NZ_CAACYI010000001.1"/>
</dbReference>
<evidence type="ECO:0000313" key="2">
    <source>
        <dbReference type="EMBL" id="VFB16318.1"/>
    </source>
</evidence>
<organism evidence="2 3">
    <name type="scientific">Urinicoccus massiliensis</name>
    <dbReference type="NCBI Taxonomy" id="1723382"/>
    <lineage>
        <taxon>Bacteria</taxon>
        <taxon>Bacillati</taxon>
        <taxon>Bacillota</taxon>
        <taxon>Tissierellia</taxon>
        <taxon>Tissierellales</taxon>
        <taxon>Peptoniphilaceae</taxon>
        <taxon>Urinicoccus</taxon>
    </lineage>
</organism>
<accession>A0A8H2R150</accession>
<evidence type="ECO:0000259" key="1">
    <source>
        <dbReference type="Pfam" id="PF08486"/>
    </source>
</evidence>
<dbReference type="GO" id="GO:0030435">
    <property type="term" value="P:sporulation resulting in formation of a cellular spore"/>
    <property type="evidence" value="ECO:0007669"/>
    <property type="project" value="InterPro"/>
</dbReference>
<dbReference type="PANTHER" id="PTHR30032">
    <property type="entry name" value="N-ACETYLMURAMOYL-L-ALANINE AMIDASE-RELATED"/>
    <property type="match status" value="1"/>
</dbReference>
<dbReference type="GO" id="GO:0030288">
    <property type="term" value="C:outer membrane-bounded periplasmic space"/>
    <property type="evidence" value="ECO:0007669"/>
    <property type="project" value="TreeGrafter"/>
</dbReference>
<name>A0A8H2R150_9FIRM</name>
<dbReference type="PANTHER" id="PTHR30032:SF4">
    <property type="entry name" value="AMIDASE ENHANCER"/>
    <property type="match status" value="1"/>
</dbReference>
<evidence type="ECO:0000313" key="3">
    <source>
        <dbReference type="Proteomes" id="UP000377798"/>
    </source>
</evidence>
<sequence>MKKYLFLLILLCGILLPTSYYGASEDLLIKIGPTIRNGQEIQMTSDGPLYNDWTDLSNSVRLTNDYGQIKVNGQAINQISTQGSFIGYKDNKYRGDFVFLNSGTDVFVCNRINLEDYIRGVIPYEMSASFPLEALKAQAVASRGFALSNKNKYMKYGYNLDDTTNSQVYKGMKSETSRTNQAVDETRGIVPFYMNNYAETIFHATSGGYTVAANEAWGGRMVPYLVAIEDPYSVNTRAAKWTYKISRDKVKSLFEKAYPEIGSLEDIQIQDTYNNRRVKTLSLMGSRSSKTIKASEFRSILGNTKVKSTWFTLNSADLSNEDSNFYVLSAQGVKKQASIYTTAKEWIHKEAKNQPGALSSKDDFVIQGRGYGHGVGMSQYGAVEMAKQGKNYRDILLYYYPAIELRNY</sequence>
<reference evidence="2 3" key="1">
    <citation type="submission" date="2019-02" db="EMBL/GenBank/DDBJ databases">
        <authorList>
            <consortium name="Pathogen Informatics"/>
        </authorList>
    </citation>
    <scope>NUCLEOTIDE SEQUENCE [LARGE SCALE GENOMIC DNA]</scope>
    <source>
        <strain evidence="2 3">3012STDY7089603</strain>
    </source>
</reference>